<dbReference type="EMBL" id="CP000047">
    <property type="protein sequence ID" value="AAW30987.1"/>
    <property type="molecule type" value="Genomic_DNA"/>
</dbReference>
<evidence type="ECO:0000256" key="1">
    <source>
        <dbReference type="SAM" id="Coils"/>
    </source>
</evidence>
<dbReference type="AlphaFoldDB" id="Q5LKC9"/>
<keyword evidence="1" id="KW-0175">Coiled coil</keyword>
<evidence type="ECO:0000313" key="4">
    <source>
        <dbReference type="Proteomes" id="UP000001301"/>
    </source>
</evidence>
<organism evidence="3 4">
    <name type="scientific">Bacillus thuringiensis subsp. konkukian (strain 97-27)</name>
    <dbReference type="NCBI Taxonomy" id="281309"/>
    <lineage>
        <taxon>Bacteria</taxon>
        <taxon>Bacillati</taxon>
        <taxon>Bacillota</taxon>
        <taxon>Bacilli</taxon>
        <taxon>Bacillales</taxon>
        <taxon>Bacillaceae</taxon>
        <taxon>Bacillus</taxon>
        <taxon>Bacillus cereus group</taxon>
    </lineage>
</organism>
<accession>Q5LKC9</accession>
<feature type="compositionally biased region" description="Basic and acidic residues" evidence="2">
    <location>
        <begin position="663"/>
        <end position="679"/>
    </location>
</feature>
<proteinExistence type="predicted"/>
<feature type="coiled-coil region" evidence="1">
    <location>
        <begin position="392"/>
        <end position="427"/>
    </location>
</feature>
<protein>
    <submittedName>
        <fullName evidence="3">Uncharacterized protein</fullName>
    </submittedName>
</protein>
<dbReference type="KEGG" id="btk:pBT9727_0015"/>
<feature type="coiled-coil region" evidence="1">
    <location>
        <begin position="541"/>
        <end position="579"/>
    </location>
</feature>
<dbReference type="HOGENOM" id="CLU_410873_0_0_9"/>
<feature type="compositionally biased region" description="Low complexity" evidence="2">
    <location>
        <begin position="639"/>
        <end position="660"/>
    </location>
</feature>
<reference evidence="3 4" key="1">
    <citation type="journal article" date="2006" name="J. Bacteriol.">
        <title>Pathogenomic sequence analysis of Bacillus cereus and Bacillus thuringiensis isolates closely related to Bacillus anthracis.</title>
        <authorList>
            <person name="Han C.S."/>
            <person name="Xie G."/>
            <person name="Challacombe J.F."/>
            <person name="Altherr M.R."/>
            <person name="Bhotika S.S."/>
            <person name="Brown N."/>
            <person name="Bruce D."/>
            <person name="Campbell C.S."/>
            <person name="Campbell M.L."/>
            <person name="Chen J."/>
            <person name="Chertkov O."/>
            <person name="Cleland C."/>
            <person name="Dimitrijevic M."/>
            <person name="Doggett N.A."/>
            <person name="Fawcett J.J."/>
            <person name="Glavina T."/>
            <person name="Goodwin L.A."/>
            <person name="Green L.D."/>
            <person name="Hill K.K."/>
            <person name="Hitchcock P."/>
            <person name="Jackson P.J."/>
            <person name="Keim P."/>
            <person name="Kewalramani A.R."/>
            <person name="Longmire J."/>
            <person name="Lucas S."/>
            <person name="Malfatti S."/>
            <person name="McMurry K."/>
            <person name="Meincke L.J."/>
            <person name="Misra M."/>
            <person name="Moseman B.L."/>
            <person name="Mundt M."/>
            <person name="Munk A.C."/>
            <person name="Okinaka R.T."/>
            <person name="Parson-Quintana B."/>
            <person name="Reilly L.P."/>
            <person name="Richardson P."/>
            <person name="Robinson D.L."/>
            <person name="Rubin E."/>
            <person name="Saunders E."/>
            <person name="Tapia R."/>
            <person name="Tesmer J.G."/>
            <person name="Thayer N."/>
            <person name="Thompson L.S."/>
            <person name="Tice H."/>
            <person name="Ticknor L.O."/>
            <person name="Wills P.L."/>
            <person name="Brettin T.S."/>
            <person name="Gilna P."/>
        </authorList>
    </citation>
    <scope>NUCLEOTIDE SEQUENCE [LARGE SCALE GENOMIC DNA]</scope>
    <source>
        <strain evidence="3 4">97-27</strain>
        <plasmid evidence="4">pBT9727</plasmid>
    </source>
</reference>
<evidence type="ECO:0000313" key="3">
    <source>
        <dbReference type="EMBL" id="AAW30987.1"/>
    </source>
</evidence>
<sequence length="679" mass="80183">MLFNRKIYTWNEVKGMYIVEFLQKEQSKSFKRFLKKNKAWNGKQLGLRTAESLIQKYVAENQQNDQILLLLQDIENEKAYEFALPVRASEKFSLLTTISNDLEEGNTDFNLAMDIKQGLYTSYKAEEKQGSIEPEVQAPQKKKGGFLSKIFGKKEEEIPHAATVDTRDFDDEVQKEFAKDDPFEEMTDREMQQRGMDLFEVSDLEHLEKEAENLSEVNKEDIFAIEEKEADQDKELNLEKENEELTFEVNGNESVKSIEEELFYPESENEKVEGNQEAHSLIQAKDVNFPEYEKYIDLKEVETKQSRYDSRFTIKHLLGLMGMSEETSKTALENKRLQFVKNVLSGKDFLIIQDNYYQDVNNLIDEIRLILERTYKETIMRDYQKEAEEKLRETFEANLQERLQKLNAFENKENQEMQQKLNTFSEKQQLELQSFKLKQEAEFKVYESDLEERKLMLVSAHEEELKAENDMEKEKSLHEKAYDLKLEANKLLIDKKNELLADFVGALEDIMNAASESQESQLKDLQAYMNQLIPEWREEIQAEHDKEMENRKLKLEEEKNRLEQEALILEQRKQEALEMKTSARERELLNIIDELNDRVIKAYAGTGQMPQQPMYMYAPPMQPVQQPVQQPVYMYQQQPVMQQQPMQPQAAQQPVMPSQPESNPEKRRNLFDFWYKNEK</sequence>
<evidence type="ECO:0000256" key="2">
    <source>
        <dbReference type="SAM" id="MobiDB-lite"/>
    </source>
</evidence>
<name>Q5LKC9_BACHK</name>
<dbReference type="PATRIC" id="fig|281309.8.peg.5509"/>
<feature type="region of interest" description="Disordered" evidence="2">
    <location>
        <begin position="639"/>
        <end position="679"/>
    </location>
</feature>
<dbReference type="Proteomes" id="UP000001301">
    <property type="component" value="Plasmid pBT9727"/>
</dbReference>
<geneLocation type="plasmid" evidence="3 4">
    <name>pBT9727</name>
</geneLocation>
<keyword evidence="3" id="KW-0614">Plasmid</keyword>
<gene>
    <name evidence="3" type="ordered locus">pBT9727_0015</name>
</gene>